<dbReference type="PROSITE" id="PS00062">
    <property type="entry name" value="ALDOKETO_REDUCTASE_2"/>
    <property type="match status" value="1"/>
</dbReference>
<dbReference type="InterPro" id="IPR018170">
    <property type="entry name" value="Aldo/ket_reductase_CS"/>
</dbReference>
<dbReference type="EMBL" id="BFAA01000313">
    <property type="protein sequence ID" value="GCB70892.1"/>
    <property type="molecule type" value="Genomic_DNA"/>
</dbReference>
<dbReference type="Gene3D" id="3.20.20.100">
    <property type="entry name" value="NADP-dependent oxidoreductase domain"/>
    <property type="match status" value="1"/>
</dbReference>
<evidence type="ECO:0000313" key="17">
    <source>
        <dbReference type="Proteomes" id="UP000288216"/>
    </source>
</evidence>
<keyword evidence="6" id="KW-0521">NADP</keyword>
<feature type="domain" description="NADP-dependent oxidoreductase" evidence="15">
    <location>
        <begin position="104"/>
        <end position="379"/>
    </location>
</feature>
<evidence type="ECO:0000256" key="6">
    <source>
        <dbReference type="ARBA" id="ARBA00022857"/>
    </source>
</evidence>
<name>A0A401PCN9_SCYTO</name>
<comment type="caution">
    <text evidence="16">The sequence shown here is derived from an EMBL/GenBank/DDBJ whole genome shotgun (WGS) entry which is preliminary data.</text>
</comment>
<dbReference type="OMA" id="HWHHRVR"/>
<evidence type="ECO:0000256" key="8">
    <source>
        <dbReference type="ARBA" id="ARBA00023136"/>
    </source>
</evidence>
<evidence type="ECO:0000313" key="16">
    <source>
        <dbReference type="EMBL" id="GCB70892.1"/>
    </source>
</evidence>
<accession>A0A401PCN9</accession>
<dbReference type="FunFam" id="3.20.20.100:FF:000006">
    <property type="entry name" value="Aldo-keto reductase family 1 member A1"/>
    <property type="match status" value="1"/>
</dbReference>
<dbReference type="EC" id="1.1.1.2" evidence="9"/>
<comment type="subcellular location">
    <subcellularLocation>
        <location evidence="1">Apical cell membrane</location>
    </subcellularLocation>
    <subcellularLocation>
        <location evidence="2">Cytoplasm</location>
        <location evidence="2">Cytosol</location>
    </subcellularLocation>
</comment>
<dbReference type="InterPro" id="IPR044481">
    <property type="entry name" value="AKR1A"/>
</dbReference>
<dbReference type="GO" id="GO:0008106">
    <property type="term" value="F:alcohol dehydrogenase (NADP+) activity"/>
    <property type="evidence" value="ECO:0007669"/>
    <property type="project" value="UniProtKB-EC"/>
</dbReference>
<proteinExistence type="inferred from homology"/>
<evidence type="ECO:0000256" key="2">
    <source>
        <dbReference type="ARBA" id="ARBA00004514"/>
    </source>
</evidence>
<feature type="signal peptide" evidence="14">
    <location>
        <begin position="1"/>
        <end position="17"/>
    </location>
</feature>
<sequence>MWTSLILCAMSLGMVKVEEDPNKSVGQWLRSCLKEQVGLKVTLILVGRGNNTSLVNRPLPPWICFEILNMRYFAKIGNALYLQMVKMATSDYVVLNTGQKMPLIGLGTWKNPPDEVKDAIYNALKIGYHHIDCAAVYNNEASIGEAFKQYVGADKLVRREDLFVTSKLWNTKHHPEDVEAACCKSLEDLQLTYLDLYLIHWPHAFERGDNPFPKNPDETVRYGSIDYKETWKVMEELVRKGLVKAIGLSNFNSRQIDDVISAAAIKPAVLQVECHPYLVQNELIAHCRKHGLAVTAYSPLGSPDRFWKDPDEPLLLQDANIKTLADKHGKSPAQIMLRWQVQRGVVAIPKSVNAGRIAQNLQVFDFTLTEDEMKIIGTLNRNWRYLVPKIKIGGKFVPRDAEHPDYPFNDPY</sequence>
<keyword evidence="17" id="KW-1185">Reference proteome</keyword>
<keyword evidence="4" id="KW-1003">Cell membrane</keyword>
<dbReference type="STRING" id="75743.A0A401PCN9"/>
<keyword evidence="7" id="KW-0560">Oxidoreductase</keyword>
<organism evidence="16 17">
    <name type="scientific">Scyliorhinus torazame</name>
    <name type="common">Cloudy catshark</name>
    <name type="synonym">Catulus torazame</name>
    <dbReference type="NCBI Taxonomy" id="75743"/>
    <lineage>
        <taxon>Eukaryota</taxon>
        <taxon>Metazoa</taxon>
        <taxon>Chordata</taxon>
        <taxon>Craniata</taxon>
        <taxon>Vertebrata</taxon>
        <taxon>Chondrichthyes</taxon>
        <taxon>Elasmobranchii</taxon>
        <taxon>Galeomorphii</taxon>
        <taxon>Galeoidea</taxon>
        <taxon>Carcharhiniformes</taxon>
        <taxon>Scyliorhinidae</taxon>
        <taxon>Scyliorhinus</taxon>
    </lineage>
</organism>
<dbReference type="PRINTS" id="PR00069">
    <property type="entry name" value="ALDKETRDTASE"/>
</dbReference>
<evidence type="ECO:0000256" key="9">
    <source>
        <dbReference type="ARBA" id="ARBA00024074"/>
    </source>
</evidence>
<evidence type="ECO:0000256" key="5">
    <source>
        <dbReference type="ARBA" id="ARBA00022490"/>
    </source>
</evidence>
<evidence type="ECO:0000256" key="4">
    <source>
        <dbReference type="ARBA" id="ARBA00022475"/>
    </source>
</evidence>
<keyword evidence="14" id="KW-0732">Signal</keyword>
<gene>
    <name evidence="16" type="ORF">scyTo_0001400</name>
</gene>
<evidence type="ECO:0000256" key="7">
    <source>
        <dbReference type="ARBA" id="ARBA00023002"/>
    </source>
</evidence>
<dbReference type="InterPro" id="IPR023210">
    <property type="entry name" value="NADP_OxRdtase_dom"/>
</dbReference>
<evidence type="ECO:0000256" key="12">
    <source>
        <dbReference type="ARBA" id="ARBA00048207"/>
    </source>
</evidence>
<dbReference type="GO" id="GO:0016324">
    <property type="term" value="C:apical plasma membrane"/>
    <property type="evidence" value="ECO:0007669"/>
    <property type="project" value="UniProtKB-SubCell"/>
</dbReference>
<evidence type="ECO:0000256" key="13">
    <source>
        <dbReference type="ARBA" id="ARBA00048262"/>
    </source>
</evidence>
<comment type="catalytic activity">
    <reaction evidence="13">
        <text>a primary alcohol + NADP(+) = an aldehyde + NADPH + H(+)</text>
        <dbReference type="Rhea" id="RHEA:15937"/>
        <dbReference type="ChEBI" id="CHEBI:15378"/>
        <dbReference type="ChEBI" id="CHEBI:15734"/>
        <dbReference type="ChEBI" id="CHEBI:17478"/>
        <dbReference type="ChEBI" id="CHEBI:57783"/>
        <dbReference type="ChEBI" id="CHEBI:58349"/>
        <dbReference type="EC" id="1.1.1.2"/>
    </reaction>
</comment>
<evidence type="ECO:0000256" key="10">
    <source>
        <dbReference type="ARBA" id="ARBA00044808"/>
    </source>
</evidence>
<dbReference type="PANTHER" id="PTHR11732">
    <property type="entry name" value="ALDO/KETO REDUCTASE"/>
    <property type="match status" value="1"/>
</dbReference>
<protein>
    <recommendedName>
        <fullName evidence="9">alcohol dehydrogenase (NADP(+))</fullName>
        <ecNumber evidence="9">1.1.1.2</ecNumber>
    </recommendedName>
    <alternativeName>
        <fullName evidence="10">S-nitroso-CoA reductase</fullName>
    </alternativeName>
</protein>
<dbReference type="Pfam" id="PF00248">
    <property type="entry name" value="Aldo_ket_red"/>
    <property type="match status" value="1"/>
</dbReference>
<dbReference type="AlphaFoldDB" id="A0A401PCN9"/>
<comment type="similarity">
    <text evidence="3">Belongs to the aldo/keto reductase family.</text>
</comment>
<dbReference type="GO" id="GO:0046185">
    <property type="term" value="P:aldehyde catabolic process"/>
    <property type="evidence" value="ECO:0007669"/>
    <property type="project" value="InterPro"/>
</dbReference>
<dbReference type="PROSITE" id="PS00063">
    <property type="entry name" value="ALDOKETO_REDUCTASE_3"/>
    <property type="match status" value="1"/>
</dbReference>
<evidence type="ECO:0000259" key="15">
    <source>
        <dbReference type="Pfam" id="PF00248"/>
    </source>
</evidence>
<reference evidence="16 17" key="1">
    <citation type="journal article" date="2018" name="Nat. Ecol. Evol.">
        <title>Shark genomes provide insights into elasmobranch evolution and the origin of vertebrates.</title>
        <authorList>
            <person name="Hara Y"/>
            <person name="Yamaguchi K"/>
            <person name="Onimaru K"/>
            <person name="Kadota M"/>
            <person name="Koyanagi M"/>
            <person name="Keeley SD"/>
            <person name="Tatsumi K"/>
            <person name="Tanaka K"/>
            <person name="Motone F"/>
            <person name="Kageyama Y"/>
            <person name="Nozu R"/>
            <person name="Adachi N"/>
            <person name="Nishimura O"/>
            <person name="Nakagawa R"/>
            <person name="Tanegashima C"/>
            <person name="Kiyatake I"/>
            <person name="Matsumoto R"/>
            <person name="Murakumo K"/>
            <person name="Nishida K"/>
            <person name="Terakita A"/>
            <person name="Kuratani S"/>
            <person name="Sato K"/>
            <person name="Hyodo S Kuraku.S."/>
        </authorList>
    </citation>
    <scope>NUCLEOTIDE SEQUENCE [LARGE SCALE GENOMIC DNA]</scope>
</reference>
<feature type="chain" id="PRO_5019177412" description="alcohol dehydrogenase (NADP(+))" evidence="14">
    <location>
        <begin position="18"/>
        <end position="412"/>
    </location>
</feature>
<dbReference type="OrthoDB" id="416253at2759"/>
<evidence type="ECO:0000256" key="14">
    <source>
        <dbReference type="SAM" id="SignalP"/>
    </source>
</evidence>
<dbReference type="SUPFAM" id="SSF51430">
    <property type="entry name" value="NAD(P)-linked oxidoreductase"/>
    <property type="match status" value="1"/>
</dbReference>
<dbReference type="CDD" id="cd19106">
    <property type="entry name" value="AKR_AKR1A1-4"/>
    <property type="match status" value="1"/>
</dbReference>
<evidence type="ECO:0000256" key="1">
    <source>
        <dbReference type="ARBA" id="ARBA00004221"/>
    </source>
</evidence>
<keyword evidence="8" id="KW-0472">Membrane</keyword>
<evidence type="ECO:0000256" key="11">
    <source>
        <dbReference type="ARBA" id="ARBA00047706"/>
    </source>
</evidence>
<evidence type="ECO:0000256" key="3">
    <source>
        <dbReference type="ARBA" id="ARBA00007905"/>
    </source>
</evidence>
<dbReference type="GO" id="GO:0005829">
    <property type="term" value="C:cytosol"/>
    <property type="evidence" value="ECO:0007669"/>
    <property type="project" value="UniProtKB-SubCell"/>
</dbReference>
<dbReference type="InterPro" id="IPR036812">
    <property type="entry name" value="NAD(P)_OxRdtase_dom_sf"/>
</dbReference>
<comment type="catalytic activity">
    <reaction evidence="12">
        <text>S-nitrosoglutathione + NADPH + H(+) = S-(hydroxysulfenamide)glutathione + NADP(+)</text>
        <dbReference type="Rhea" id="RHEA:63500"/>
        <dbReference type="ChEBI" id="CHEBI:15378"/>
        <dbReference type="ChEBI" id="CHEBI:57783"/>
        <dbReference type="ChEBI" id="CHEBI:58349"/>
        <dbReference type="ChEBI" id="CHEBI:145544"/>
        <dbReference type="ChEBI" id="CHEBI:229723"/>
    </reaction>
</comment>
<comment type="catalytic activity">
    <reaction evidence="11">
        <text>S-nitroso-CoA + NADPH + H(+) = sulfinamide-CoA + NADP(+)</text>
        <dbReference type="Rhea" id="RHEA:78375"/>
        <dbReference type="ChEBI" id="CHEBI:15378"/>
        <dbReference type="ChEBI" id="CHEBI:57783"/>
        <dbReference type="ChEBI" id="CHEBI:58349"/>
        <dbReference type="ChEBI" id="CHEBI:145546"/>
        <dbReference type="ChEBI" id="CHEBI:145548"/>
    </reaction>
    <physiologicalReaction direction="left-to-right" evidence="11">
        <dbReference type="Rhea" id="RHEA:78376"/>
    </physiologicalReaction>
</comment>
<dbReference type="InterPro" id="IPR020471">
    <property type="entry name" value="AKR"/>
</dbReference>
<dbReference type="Proteomes" id="UP000288216">
    <property type="component" value="Unassembled WGS sequence"/>
</dbReference>
<keyword evidence="5" id="KW-0963">Cytoplasm</keyword>